<keyword evidence="6 8" id="KW-0732">Signal</keyword>
<dbReference type="Proteomes" id="UP000011958">
    <property type="component" value="Unassembled WGS sequence"/>
</dbReference>
<gene>
    <name evidence="10" type="ORF">PNEG_01984</name>
</gene>
<dbReference type="GO" id="GO:0015918">
    <property type="term" value="P:sterol transport"/>
    <property type="evidence" value="ECO:0007669"/>
    <property type="project" value="InterPro"/>
</dbReference>
<evidence type="ECO:0000256" key="5">
    <source>
        <dbReference type="ARBA" id="ARBA00022448"/>
    </source>
</evidence>
<keyword evidence="11" id="KW-1185">Reference proteome</keyword>
<dbReference type="Gene3D" id="2.60.40.770">
    <property type="match status" value="1"/>
</dbReference>
<organism evidence="10 11">
    <name type="scientific">Pneumocystis murina (strain B123)</name>
    <name type="common">Mouse pneumocystis pneumonia agent</name>
    <name type="synonym">Pneumocystis carinii f. sp. muris</name>
    <dbReference type="NCBI Taxonomy" id="1069680"/>
    <lineage>
        <taxon>Eukaryota</taxon>
        <taxon>Fungi</taxon>
        <taxon>Dikarya</taxon>
        <taxon>Ascomycota</taxon>
        <taxon>Taphrinomycotina</taxon>
        <taxon>Pneumocystomycetes</taxon>
        <taxon>Pneumocystaceae</taxon>
        <taxon>Pneumocystis</taxon>
    </lineage>
</organism>
<accession>M7NMB5</accession>
<sequence>MKVYVITLILLLCKHFSRIRANNEIKNVSQERSIISFCPYTNPETYILQIKSLKIIPNPPQRGSQFIVEGQGTLNEDVLVGSYVLLSVTYGIIPILNMRIDLCEQTRKVQFPCPISKGEYQATREFYIPSSIFPGRYIIKADAFLENNKRIACFIVDITFIPKFFLKQLYFNNNQN</sequence>
<evidence type="ECO:0000256" key="7">
    <source>
        <dbReference type="ARBA" id="ARBA00023055"/>
    </source>
</evidence>
<dbReference type="OMA" id="QTIFPRN"/>
<dbReference type="PANTHER" id="PTHR11306">
    <property type="entry name" value="NIEMANN PICK TYPE C2 PROTEIN NPC2-RELATED"/>
    <property type="match status" value="1"/>
</dbReference>
<dbReference type="InterPro" id="IPR039670">
    <property type="entry name" value="NPC2-like"/>
</dbReference>
<dbReference type="AlphaFoldDB" id="M7NMB5"/>
<evidence type="ECO:0000256" key="4">
    <source>
        <dbReference type="ARBA" id="ARBA00016056"/>
    </source>
</evidence>
<dbReference type="VEuPathDB" id="FungiDB:PNEG_01984"/>
<feature type="domain" description="MD-2-related lipid-recognition" evidence="9">
    <location>
        <begin position="35"/>
        <end position="158"/>
    </location>
</feature>
<dbReference type="STRING" id="1069680.M7NMB5"/>
<dbReference type="EMBL" id="AFWA02000009">
    <property type="protein sequence ID" value="EMR09803.1"/>
    <property type="molecule type" value="Genomic_DNA"/>
</dbReference>
<comment type="similarity">
    <text evidence="2">Belongs to the NPC2 family.</text>
</comment>
<keyword evidence="7" id="KW-0445">Lipid transport</keyword>
<evidence type="ECO:0000256" key="6">
    <source>
        <dbReference type="ARBA" id="ARBA00022729"/>
    </source>
</evidence>
<name>M7NMB5_PNEMU</name>
<evidence type="ECO:0000256" key="8">
    <source>
        <dbReference type="SAM" id="SignalP"/>
    </source>
</evidence>
<dbReference type="GO" id="GO:0032934">
    <property type="term" value="F:sterol binding"/>
    <property type="evidence" value="ECO:0007669"/>
    <property type="project" value="InterPro"/>
</dbReference>
<dbReference type="RefSeq" id="XP_007873964.1">
    <property type="nucleotide sequence ID" value="XM_007875773.1"/>
</dbReference>
<evidence type="ECO:0000313" key="11">
    <source>
        <dbReference type="Proteomes" id="UP000011958"/>
    </source>
</evidence>
<dbReference type="OrthoDB" id="6409159at2759"/>
<evidence type="ECO:0000256" key="1">
    <source>
        <dbReference type="ARBA" id="ARBA00002053"/>
    </source>
</evidence>
<dbReference type="GeneID" id="19895678"/>
<dbReference type="InterPro" id="IPR014756">
    <property type="entry name" value="Ig_E-set"/>
</dbReference>
<evidence type="ECO:0000256" key="3">
    <source>
        <dbReference type="ARBA" id="ARBA00011245"/>
    </source>
</evidence>
<reference evidence="11" key="1">
    <citation type="journal article" date="2016" name="Nat. Commun.">
        <title>Genome analysis of three Pneumocystis species reveals adaptation mechanisms to life exclusively in mammalian hosts.</title>
        <authorList>
            <person name="Ma L."/>
            <person name="Chen Z."/>
            <person name="Huang D.W."/>
            <person name="Kutty G."/>
            <person name="Ishihara M."/>
            <person name="Wang H."/>
            <person name="Abouelleil A."/>
            <person name="Bishop L."/>
            <person name="Davey E."/>
            <person name="Deng R."/>
            <person name="Deng X."/>
            <person name="Fan L."/>
            <person name="Fantoni G."/>
            <person name="Fitzgerald M."/>
            <person name="Gogineni E."/>
            <person name="Goldberg J.M."/>
            <person name="Handley G."/>
            <person name="Hu X."/>
            <person name="Huber C."/>
            <person name="Jiao X."/>
            <person name="Jones K."/>
            <person name="Levin J.Z."/>
            <person name="Liu Y."/>
            <person name="Macdonald P."/>
            <person name="Melnikov A."/>
            <person name="Raley C."/>
            <person name="Sassi M."/>
            <person name="Sherman B.T."/>
            <person name="Song X."/>
            <person name="Sykes S."/>
            <person name="Tran B."/>
            <person name="Walsh L."/>
            <person name="Xia Y."/>
            <person name="Yang J."/>
            <person name="Young S."/>
            <person name="Zeng Q."/>
            <person name="Zheng X."/>
            <person name="Stephens R."/>
            <person name="Nusbaum C."/>
            <person name="Birren B.W."/>
            <person name="Azadi P."/>
            <person name="Lempicki R.A."/>
            <person name="Cuomo C.A."/>
            <person name="Kovacs J.A."/>
        </authorList>
    </citation>
    <scope>NUCLEOTIDE SEQUENCE [LARGE SCALE GENOMIC DNA]</scope>
    <source>
        <strain evidence="11">B123</strain>
    </source>
</reference>
<dbReference type="eggNOG" id="KOG4680">
    <property type="taxonomic scope" value="Eukaryota"/>
</dbReference>
<proteinExistence type="inferred from homology"/>
<dbReference type="SMART" id="SM00737">
    <property type="entry name" value="ML"/>
    <property type="match status" value="1"/>
</dbReference>
<dbReference type="InterPro" id="IPR003172">
    <property type="entry name" value="ML_dom"/>
</dbReference>
<comment type="function">
    <text evidence="1">Catalyzes the intermembrane transfer of phosphatidylglycerol and phosphatidylinositol.</text>
</comment>
<dbReference type="Pfam" id="PF02221">
    <property type="entry name" value="E1_DerP2_DerF2"/>
    <property type="match status" value="1"/>
</dbReference>
<comment type="subunit">
    <text evidence="3">Monomer.</text>
</comment>
<evidence type="ECO:0000313" key="10">
    <source>
        <dbReference type="EMBL" id="EMR09803.1"/>
    </source>
</evidence>
<feature type="signal peptide" evidence="8">
    <location>
        <begin position="1"/>
        <end position="21"/>
    </location>
</feature>
<dbReference type="PANTHER" id="PTHR11306:SF0">
    <property type="entry name" value="PHOSPHATIDYLGLYCEROL_PHOSPHATIDYLINOSITOL TRANSFER PROTEIN"/>
    <property type="match status" value="1"/>
</dbReference>
<comment type="caution">
    <text evidence="10">The sequence shown here is derived from an EMBL/GenBank/DDBJ whole genome shotgun (WGS) entry which is preliminary data.</text>
</comment>
<protein>
    <recommendedName>
        <fullName evidence="4">Phosphatidylglycerol/phosphatidylinositol transfer protein</fullName>
    </recommendedName>
</protein>
<evidence type="ECO:0000256" key="2">
    <source>
        <dbReference type="ARBA" id="ARBA00006370"/>
    </source>
</evidence>
<keyword evidence="5" id="KW-0813">Transport</keyword>
<evidence type="ECO:0000259" key="9">
    <source>
        <dbReference type="SMART" id="SM00737"/>
    </source>
</evidence>
<dbReference type="SUPFAM" id="SSF81296">
    <property type="entry name" value="E set domains"/>
    <property type="match status" value="1"/>
</dbReference>
<feature type="chain" id="PRO_5004082286" description="Phosphatidylglycerol/phosphatidylinositol transfer protein" evidence="8">
    <location>
        <begin position="22"/>
        <end position="176"/>
    </location>
</feature>
<dbReference type="HOGENOM" id="CLU_1525806_0_0_1"/>